<name>A0AA36G0J6_9BILA</name>
<evidence type="ECO:0000313" key="2">
    <source>
        <dbReference type="EMBL" id="CAJ0573885.1"/>
    </source>
</evidence>
<dbReference type="Gene3D" id="2.30.30.40">
    <property type="entry name" value="SH3 Domains"/>
    <property type="match status" value="1"/>
</dbReference>
<dbReference type="EMBL" id="CATQJA010002624">
    <property type="protein sequence ID" value="CAJ0573885.1"/>
    <property type="molecule type" value="Genomic_DNA"/>
</dbReference>
<keyword evidence="3" id="KW-1185">Reference proteome</keyword>
<dbReference type="SUPFAM" id="SSF50044">
    <property type="entry name" value="SH3-domain"/>
    <property type="match status" value="1"/>
</dbReference>
<reference evidence="2" key="1">
    <citation type="submission" date="2023-06" db="EMBL/GenBank/DDBJ databases">
        <authorList>
            <person name="Delattre M."/>
        </authorList>
    </citation>
    <scope>NUCLEOTIDE SEQUENCE</scope>
    <source>
        <strain evidence="2">AF72</strain>
    </source>
</reference>
<evidence type="ECO:0000313" key="1">
    <source>
        <dbReference type="EMBL" id="CAJ0568179.1"/>
    </source>
</evidence>
<evidence type="ECO:0000313" key="3">
    <source>
        <dbReference type="Proteomes" id="UP001177023"/>
    </source>
</evidence>
<organism evidence="2 3">
    <name type="scientific">Mesorhabditis spiculigera</name>
    <dbReference type="NCBI Taxonomy" id="96644"/>
    <lineage>
        <taxon>Eukaryota</taxon>
        <taxon>Metazoa</taxon>
        <taxon>Ecdysozoa</taxon>
        <taxon>Nematoda</taxon>
        <taxon>Chromadorea</taxon>
        <taxon>Rhabditida</taxon>
        <taxon>Rhabditina</taxon>
        <taxon>Rhabditomorpha</taxon>
        <taxon>Rhabditoidea</taxon>
        <taxon>Rhabditidae</taxon>
        <taxon>Mesorhabditinae</taxon>
        <taxon>Mesorhabditis</taxon>
    </lineage>
</organism>
<dbReference type="AlphaFoldDB" id="A0AA36G0J6"/>
<sequence length="106" mass="11713">MSSMLHYSKSFKTIGKRTGDLYTRARSKFARSFRGNRHSDPLQGTEQWTVASDYQDPTEGHLTVARGDRVELIESPGGATDLVLVAMADDREKQGLVPFSILLPGS</sequence>
<comment type="caution">
    <text evidence="2">The sequence shown here is derived from an EMBL/GenBank/DDBJ whole genome shotgun (WGS) entry which is preliminary data.</text>
</comment>
<feature type="non-terminal residue" evidence="2">
    <location>
        <position position="1"/>
    </location>
</feature>
<proteinExistence type="predicted"/>
<dbReference type="EMBL" id="CATQJA010001677">
    <property type="protein sequence ID" value="CAJ0568179.1"/>
    <property type="molecule type" value="Genomic_DNA"/>
</dbReference>
<protein>
    <submittedName>
        <fullName evidence="2">Uncharacterized protein</fullName>
    </submittedName>
</protein>
<accession>A0AA36G0J6</accession>
<dbReference type="Proteomes" id="UP001177023">
    <property type="component" value="Unassembled WGS sequence"/>
</dbReference>
<gene>
    <name evidence="2" type="ORF">MSPICULIGERA_LOCUS12231</name>
    <name evidence="1" type="ORF">MSPICULIGERA_LOCUS6705</name>
</gene>
<dbReference type="InterPro" id="IPR036028">
    <property type="entry name" value="SH3-like_dom_sf"/>
</dbReference>